<accession>A0A673IWC7</accession>
<evidence type="ECO:0000256" key="3">
    <source>
        <dbReference type="SAM" id="MobiDB-lite"/>
    </source>
</evidence>
<evidence type="ECO:0000259" key="4">
    <source>
        <dbReference type="PROSITE" id="PS50001"/>
    </source>
</evidence>
<feature type="compositionally biased region" description="Polar residues" evidence="3">
    <location>
        <begin position="328"/>
        <end position="339"/>
    </location>
</feature>
<feature type="compositionally biased region" description="Basic and acidic residues" evidence="3">
    <location>
        <begin position="220"/>
        <end position="231"/>
    </location>
</feature>
<dbReference type="PANTHER" id="PTHR14098">
    <property type="entry name" value="SH2 DOMAIN CONTAINING PROTEIN"/>
    <property type="match status" value="1"/>
</dbReference>
<dbReference type="Proteomes" id="UP000472270">
    <property type="component" value="Unassembled WGS sequence"/>
</dbReference>
<proteinExistence type="predicted"/>
<feature type="compositionally biased region" description="Acidic residues" evidence="3">
    <location>
        <begin position="99"/>
        <end position="121"/>
    </location>
</feature>
<evidence type="ECO:0000256" key="1">
    <source>
        <dbReference type="ARBA" id="ARBA00022999"/>
    </source>
</evidence>
<reference evidence="5" key="2">
    <citation type="submission" date="2025-09" db="UniProtKB">
        <authorList>
            <consortium name="Ensembl"/>
        </authorList>
    </citation>
    <scope>IDENTIFICATION</scope>
</reference>
<evidence type="ECO:0000313" key="5">
    <source>
        <dbReference type="Ensembl" id="ENSSRHP00000043353.1"/>
    </source>
</evidence>
<feature type="compositionally biased region" description="Polar residues" evidence="3">
    <location>
        <begin position="281"/>
        <end position="294"/>
    </location>
</feature>
<dbReference type="FunFam" id="3.30.505.10:FF:000016">
    <property type="entry name" value="B-cell linker protein isoform 2"/>
    <property type="match status" value="1"/>
</dbReference>
<dbReference type="GO" id="GO:0005737">
    <property type="term" value="C:cytoplasm"/>
    <property type="evidence" value="ECO:0007669"/>
    <property type="project" value="UniProtKB-ARBA"/>
</dbReference>
<dbReference type="GO" id="GO:0035556">
    <property type="term" value="P:intracellular signal transduction"/>
    <property type="evidence" value="ECO:0007669"/>
    <property type="project" value="TreeGrafter"/>
</dbReference>
<dbReference type="AlphaFoldDB" id="A0A673IWC7"/>
<dbReference type="Gene3D" id="1.10.150.50">
    <property type="entry name" value="Transcription Factor, Ets-1"/>
    <property type="match status" value="1"/>
</dbReference>
<feature type="region of interest" description="Disordered" evidence="3">
    <location>
        <begin position="260"/>
        <end position="294"/>
    </location>
</feature>
<dbReference type="InterPro" id="IPR013761">
    <property type="entry name" value="SAM/pointed_sf"/>
</dbReference>
<organism evidence="5 6">
    <name type="scientific">Sinocyclocheilus rhinocerous</name>
    <dbReference type="NCBI Taxonomy" id="307959"/>
    <lineage>
        <taxon>Eukaryota</taxon>
        <taxon>Metazoa</taxon>
        <taxon>Chordata</taxon>
        <taxon>Craniata</taxon>
        <taxon>Vertebrata</taxon>
        <taxon>Euteleostomi</taxon>
        <taxon>Actinopterygii</taxon>
        <taxon>Neopterygii</taxon>
        <taxon>Teleostei</taxon>
        <taxon>Ostariophysi</taxon>
        <taxon>Cypriniformes</taxon>
        <taxon>Cyprinidae</taxon>
        <taxon>Cyprininae</taxon>
        <taxon>Sinocyclocheilus</taxon>
    </lineage>
</organism>
<dbReference type="Gene3D" id="3.30.505.10">
    <property type="entry name" value="SH2 domain"/>
    <property type="match status" value="1"/>
</dbReference>
<feature type="region of interest" description="Disordered" evidence="3">
    <location>
        <begin position="76"/>
        <end position="240"/>
    </location>
</feature>
<feature type="compositionally biased region" description="Pro residues" evidence="3">
    <location>
        <begin position="82"/>
        <end position="91"/>
    </location>
</feature>
<feature type="domain" description="SH2" evidence="4">
    <location>
        <begin position="377"/>
        <end position="485"/>
    </location>
</feature>
<name>A0A673IWC7_9TELE</name>
<feature type="compositionally biased region" description="Polar residues" evidence="3">
    <location>
        <begin position="309"/>
        <end position="320"/>
    </location>
</feature>
<dbReference type="InterPro" id="IPR036860">
    <property type="entry name" value="SH2_dom_sf"/>
</dbReference>
<protein>
    <submittedName>
        <fullName evidence="5">Lymphocyte cytosolic protein 2-like</fullName>
    </submittedName>
</protein>
<dbReference type="PANTHER" id="PTHR14098:SF1">
    <property type="entry name" value="LYMPHOCYTE CYTOSOLIC PROTEIN 2"/>
    <property type="match status" value="1"/>
</dbReference>
<keyword evidence="1 2" id="KW-0727">SH2 domain</keyword>
<dbReference type="SUPFAM" id="SSF55550">
    <property type="entry name" value="SH2 domain"/>
    <property type="match status" value="1"/>
</dbReference>
<evidence type="ECO:0000256" key="2">
    <source>
        <dbReference type="PROSITE-ProRule" id="PRU00191"/>
    </source>
</evidence>
<sequence length="487" mass="54080">MSSDSIPSKSEVLSWDSQRLADFLKKRNLTGCDKVVTRCNINGQRFLVCTPLKFESSSFGGSQVCSDHRQTGKGEVFCNRPSPVPSYPQPPVEQHEDQAWDSEEFESDDDYENPDSNDEGEASGGDYESPEEGSDSDNSYEPPPTEPNEDTAQICPAKPMENSDYIDNNRTRGVGRSQPPVPPERPGPGPALPPVERPSVGLPMREERPLKRSPAPAVDRSTKPGALDRSHPAAVAGGRGTCSLDRVSLFCPASKLPAVEPPEDPIRIPKPSLPPSGVRRSASSVTPGYSQNRQPDYRTEVITLTARHNSNTFPLHTRNPSPRPPGTHGQSYQTDNVHPSRSLPAKLQETMNDHQRSARAPPLQADMGSKQDMDPAWYVGQFSRSEAEICLKRVNRDGTFLVRDSSNRSSNQPYTLVVLYQDKVYNIQIRRNQDGFMLGTGLKSYETFERVSDIISQHKHKPLLLIDAKNRESSQQNQCTLIYPARY</sequence>
<dbReference type="PROSITE" id="PS50001">
    <property type="entry name" value="SH2"/>
    <property type="match status" value="1"/>
</dbReference>
<keyword evidence="6" id="KW-1185">Reference proteome</keyword>
<reference evidence="5" key="1">
    <citation type="submission" date="2025-08" db="UniProtKB">
        <authorList>
            <consortium name="Ensembl"/>
        </authorList>
    </citation>
    <scope>IDENTIFICATION</scope>
</reference>
<feature type="region of interest" description="Disordered" evidence="3">
    <location>
        <begin position="349"/>
        <end position="368"/>
    </location>
</feature>
<feature type="region of interest" description="Disordered" evidence="3">
    <location>
        <begin position="309"/>
        <end position="341"/>
    </location>
</feature>
<dbReference type="Pfam" id="PF00017">
    <property type="entry name" value="SH2"/>
    <property type="match status" value="1"/>
</dbReference>
<dbReference type="SMART" id="SM00252">
    <property type="entry name" value="SH2"/>
    <property type="match status" value="1"/>
</dbReference>
<feature type="compositionally biased region" description="Pro residues" evidence="3">
    <location>
        <begin position="179"/>
        <end position="196"/>
    </location>
</feature>
<gene>
    <name evidence="5" type="primary">LOC107715314</name>
</gene>
<dbReference type="InterPro" id="IPR051751">
    <property type="entry name" value="Immunoreceptor_sig_adapters"/>
</dbReference>
<dbReference type="Ensembl" id="ENSSRHT00000044572.1">
    <property type="protein sequence ID" value="ENSSRHP00000043353.1"/>
    <property type="gene ID" value="ENSSRHG00000021947.1"/>
</dbReference>
<dbReference type="GO" id="GO:0007169">
    <property type="term" value="P:cell surface receptor protein tyrosine kinase signaling pathway"/>
    <property type="evidence" value="ECO:0007669"/>
    <property type="project" value="TreeGrafter"/>
</dbReference>
<evidence type="ECO:0000313" key="6">
    <source>
        <dbReference type="Proteomes" id="UP000472270"/>
    </source>
</evidence>
<dbReference type="InterPro" id="IPR000980">
    <property type="entry name" value="SH2"/>
</dbReference>